<proteinExistence type="predicted"/>
<name>A0A2Z6QZ40_9GLOM</name>
<comment type="caution">
    <text evidence="1">The sequence shown here is derived from an EMBL/GenBank/DDBJ whole genome shotgun (WGS) entry which is preliminary data.</text>
</comment>
<dbReference type="EMBL" id="BLAL01000259">
    <property type="protein sequence ID" value="GES97634.1"/>
    <property type="molecule type" value="Genomic_DNA"/>
</dbReference>
<evidence type="ECO:0000313" key="2">
    <source>
        <dbReference type="EMBL" id="GES97634.1"/>
    </source>
</evidence>
<dbReference type="Proteomes" id="UP000247702">
    <property type="component" value="Unassembled WGS sequence"/>
</dbReference>
<reference evidence="1 3" key="1">
    <citation type="submission" date="2017-11" db="EMBL/GenBank/DDBJ databases">
        <title>The genome of Rhizophagus clarus HR1 reveals common genetic basis of auxotrophy among arbuscular mycorrhizal fungi.</title>
        <authorList>
            <person name="Kobayashi Y."/>
        </authorList>
    </citation>
    <scope>NUCLEOTIDE SEQUENCE [LARGE SCALE GENOMIC DNA]</scope>
    <source>
        <strain evidence="1 3">HR1</strain>
    </source>
</reference>
<protein>
    <recommendedName>
        <fullName evidence="4">F-box domain-containing protein</fullName>
    </recommendedName>
</protein>
<evidence type="ECO:0000313" key="3">
    <source>
        <dbReference type="Proteomes" id="UP000247702"/>
    </source>
</evidence>
<sequence>MACSKLFSGDLPEITEYILQYLRNDLRSLYSCILINRLFCRISIPLLWEDPFSIPLSDKTFLHFLDIYFSYLNDVTKNFGFNMIETVSLETCLFNYPSFLKSVNSSLMDAHLKVWRKTTRNLMNTNKLIEMLLKIFIENNASLYKLQIEDQISSIKEIYNVILKNPKFISGIKDFRIISTGFQDTPKFLSYLSLNCESIKYLEFDISKESVHTEYLREIKNLFLSQATLSKVFFNRTHSLTESLKYCSNTLTSIKFHFIIFDEEMLFLNEAQHLIHIKSLEFKYCEKPELFIQPFSDNSISLKIKTLILYDNVIRSIFPFQLLFHNIGPYLKYLAIIYQQYYFIEDFYEFIFQYCKNIEFLHFTDINYDNSPELIFQILELFNDKLRYLTLESKGKVGKNVLKELGQLLPINLEYLDIKFDVDPINLKLFFESCNHVNNLKKLLISNNSKNNLNITLNIIKEFVKGKNLEYLSYTTNTCFSSLSDYLNDEIGNIVKVKMYDDLVLRPSDIDGLF</sequence>
<dbReference type="EMBL" id="BEXD01000236">
    <property type="protein sequence ID" value="GBB85596.1"/>
    <property type="molecule type" value="Genomic_DNA"/>
</dbReference>
<reference evidence="2" key="2">
    <citation type="submission" date="2019-10" db="EMBL/GenBank/DDBJ databases">
        <title>Conservation and host-specific expression of non-tandemly repeated heterogenous ribosome RNA gene in arbuscular mycorrhizal fungi.</title>
        <authorList>
            <person name="Maeda T."/>
            <person name="Kobayashi Y."/>
            <person name="Nakagawa T."/>
            <person name="Ezawa T."/>
            <person name="Yamaguchi K."/>
            <person name="Bino T."/>
            <person name="Nishimoto Y."/>
            <person name="Shigenobu S."/>
            <person name="Kawaguchi M."/>
        </authorList>
    </citation>
    <scope>NUCLEOTIDE SEQUENCE</scope>
    <source>
        <strain evidence="2">HR1</strain>
    </source>
</reference>
<evidence type="ECO:0008006" key="4">
    <source>
        <dbReference type="Google" id="ProtNLM"/>
    </source>
</evidence>
<dbReference type="SUPFAM" id="SSF52047">
    <property type="entry name" value="RNI-like"/>
    <property type="match status" value="1"/>
</dbReference>
<keyword evidence="3" id="KW-1185">Reference proteome</keyword>
<organism evidence="1 3">
    <name type="scientific">Rhizophagus clarus</name>
    <dbReference type="NCBI Taxonomy" id="94130"/>
    <lineage>
        <taxon>Eukaryota</taxon>
        <taxon>Fungi</taxon>
        <taxon>Fungi incertae sedis</taxon>
        <taxon>Mucoromycota</taxon>
        <taxon>Glomeromycotina</taxon>
        <taxon>Glomeromycetes</taxon>
        <taxon>Glomerales</taxon>
        <taxon>Glomeraceae</taxon>
        <taxon>Rhizophagus</taxon>
    </lineage>
</organism>
<accession>A0A2Z6QZ40</accession>
<dbReference type="OrthoDB" id="2358003at2759"/>
<dbReference type="Proteomes" id="UP000615446">
    <property type="component" value="Unassembled WGS sequence"/>
</dbReference>
<dbReference type="AlphaFoldDB" id="A0A2Z6QZ40"/>
<gene>
    <name evidence="2" type="ORF">RCL2_002422000</name>
    <name evidence="1" type="ORF">RclHR1_01210004</name>
</gene>
<evidence type="ECO:0000313" key="1">
    <source>
        <dbReference type="EMBL" id="GBB85596.1"/>
    </source>
</evidence>